<proteinExistence type="predicted"/>
<gene>
    <name evidence="1" type="ordered locus">Pyrfu_1378</name>
</gene>
<dbReference type="OrthoDB" id="381178at2157"/>
<dbReference type="Proteomes" id="UP000001037">
    <property type="component" value="Chromosome"/>
</dbReference>
<protein>
    <submittedName>
        <fullName evidence="1">Uncharacterized protein</fullName>
    </submittedName>
</protein>
<keyword evidence="2" id="KW-1185">Reference proteome</keyword>
<dbReference type="RefSeq" id="WP_014026913.1">
    <property type="nucleotide sequence ID" value="NC_015931.1"/>
</dbReference>
<evidence type="ECO:0000313" key="2">
    <source>
        <dbReference type="Proteomes" id="UP000001037"/>
    </source>
</evidence>
<reference evidence="1 2" key="1">
    <citation type="journal article" date="2011" name="Stand. Genomic Sci.">
        <title>Complete genome sequence of the hyperthermophilic chemolithoautotroph Pyrolobus fumarii type strain (1A).</title>
        <authorList>
            <person name="Anderson I."/>
            <person name="Goker M."/>
            <person name="Nolan M."/>
            <person name="Lucas S."/>
            <person name="Hammon N."/>
            <person name="Deshpande S."/>
            <person name="Cheng J.F."/>
            <person name="Tapia R."/>
            <person name="Han C."/>
            <person name="Goodwin L."/>
            <person name="Pitluck S."/>
            <person name="Huntemann M."/>
            <person name="Liolios K."/>
            <person name="Ivanova N."/>
            <person name="Pagani I."/>
            <person name="Mavromatis K."/>
            <person name="Ovchinikova G."/>
            <person name="Pati A."/>
            <person name="Chen A."/>
            <person name="Palaniappan K."/>
            <person name="Land M."/>
            <person name="Hauser L."/>
            <person name="Brambilla E.M."/>
            <person name="Huber H."/>
            <person name="Yasawong M."/>
            <person name="Rohde M."/>
            <person name="Spring S."/>
            <person name="Abt B."/>
            <person name="Sikorski J."/>
            <person name="Wirth R."/>
            <person name="Detter J.C."/>
            <person name="Woyke T."/>
            <person name="Bristow J."/>
            <person name="Eisen J.A."/>
            <person name="Markowitz V."/>
            <person name="Hugenholtz P."/>
            <person name="Kyrpides N.C."/>
            <person name="Klenk H.P."/>
            <person name="Lapidus A."/>
        </authorList>
    </citation>
    <scope>NUCLEOTIDE SEQUENCE [LARGE SCALE GENOMIC DNA]</scope>
    <source>
        <strain evidence="2">DSM 11204 / 1A</strain>
    </source>
</reference>
<dbReference type="GeneID" id="11138563"/>
<name>G0EGT8_PYRF1</name>
<accession>G0EGT8</accession>
<dbReference type="InParanoid" id="G0EGT8"/>
<sequence>MSQTDKAKGLMGGANWVRVYHAYFQAMVVEGLTSLAARTLGPDTGFNVVAEIVEKGAMRGFGILVEEAAKEGVKLEEVSLRELLEYEVKCHSYAVKRMNVPFQVWEEAREEEPDRKYILYTRSCVYQDLVRKNPVVCAVCIGLTTGILRRSGINAKWVSKPERARLFCNLPEDRRPEWIVYRDASARLPECRIVIERFECAGKQDNA</sequence>
<evidence type="ECO:0000313" key="1">
    <source>
        <dbReference type="EMBL" id="AEM39236.1"/>
    </source>
</evidence>
<dbReference type="KEGG" id="pfm:Pyrfu_1378"/>
<dbReference type="HOGENOM" id="CLU_1324064_0_0_2"/>
<organism evidence="1 2">
    <name type="scientific">Pyrolobus fumarii (strain DSM 11204 / 1A)</name>
    <dbReference type="NCBI Taxonomy" id="694429"/>
    <lineage>
        <taxon>Archaea</taxon>
        <taxon>Thermoproteota</taxon>
        <taxon>Thermoprotei</taxon>
        <taxon>Desulfurococcales</taxon>
        <taxon>Pyrodictiaceae</taxon>
        <taxon>Pyrolobus</taxon>
    </lineage>
</organism>
<dbReference type="AlphaFoldDB" id="G0EGT8"/>
<dbReference type="EMBL" id="CP002838">
    <property type="protein sequence ID" value="AEM39236.1"/>
    <property type="molecule type" value="Genomic_DNA"/>
</dbReference>